<keyword evidence="1" id="KW-1133">Transmembrane helix</keyword>
<evidence type="ECO:0000313" key="2">
    <source>
        <dbReference type="EMBL" id="GID70435.1"/>
    </source>
</evidence>
<feature type="transmembrane region" description="Helical" evidence="1">
    <location>
        <begin position="172"/>
        <end position="191"/>
    </location>
</feature>
<dbReference type="RefSeq" id="WP_203754219.1">
    <property type="nucleotide sequence ID" value="NZ_BAAAUC010000056.1"/>
</dbReference>
<dbReference type="EMBL" id="BOMH01000074">
    <property type="protein sequence ID" value="GID70435.1"/>
    <property type="molecule type" value="Genomic_DNA"/>
</dbReference>
<proteinExistence type="predicted"/>
<feature type="transmembrane region" description="Helical" evidence="1">
    <location>
        <begin position="32"/>
        <end position="53"/>
    </location>
</feature>
<feature type="transmembrane region" description="Helical" evidence="1">
    <location>
        <begin position="144"/>
        <end position="165"/>
    </location>
</feature>
<dbReference type="Proteomes" id="UP000619479">
    <property type="component" value="Unassembled WGS sequence"/>
</dbReference>
<evidence type="ECO:0000313" key="3">
    <source>
        <dbReference type="Proteomes" id="UP000619479"/>
    </source>
</evidence>
<keyword evidence="1" id="KW-0812">Transmembrane</keyword>
<feature type="transmembrane region" description="Helical" evidence="1">
    <location>
        <begin position="104"/>
        <end position="124"/>
    </location>
</feature>
<organism evidence="2 3">
    <name type="scientific">Actinoplanes cyaneus</name>
    <dbReference type="NCBI Taxonomy" id="52696"/>
    <lineage>
        <taxon>Bacteria</taxon>
        <taxon>Bacillati</taxon>
        <taxon>Actinomycetota</taxon>
        <taxon>Actinomycetes</taxon>
        <taxon>Micromonosporales</taxon>
        <taxon>Micromonosporaceae</taxon>
        <taxon>Actinoplanes</taxon>
    </lineage>
</organism>
<evidence type="ECO:0000256" key="1">
    <source>
        <dbReference type="SAM" id="Phobius"/>
    </source>
</evidence>
<sequence>MTADSVHAGGDPRRLLSQVHALSRRVRADRRVTWVALLVLAVATFVAIPVDWFGMQVDCAAGGACRFNRLGSLYFWPPALLLSYTVIAVAYRRVARSRGVDARVLPYAITGAALTGVFTAAWVGARIYVANHPPAPDAPPTADWILLLDRLVAPAGTIGVALLVLARLERNLALLAFTLAYLAIVLIPITFGWQMHTSVQAEFLPSQVISGVVLALGAAGFALARRRQR</sequence>
<protein>
    <submittedName>
        <fullName evidence="2">Uncharacterized protein</fullName>
    </submittedName>
</protein>
<name>A0A919IYI6_9ACTN</name>
<comment type="caution">
    <text evidence="2">The sequence shown here is derived from an EMBL/GenBank/DDBJ whole genome shotgun (WGS) entry which is preliminary data.</text>
</comment>
<dbReference type="AlphaFoldDB" id="A0A919IYI6"/>
<keyword evidence="3" id="KW-1185">Reference proteome</keyword>
<reference evidence="2" key="1">
    <citation type="submission" date="2021-01" db="EMBL/GenBank/DDBJ databases">
        <title>Whole genome shotgun sequence of Actinoplanes cyaneus NBRC 14990.</title>
        <authorList>
            <person name="Komaki H."/>
            <person name="Tamura T."/>
        </authorList>
    </citation>
    <scope>NUCLEOTIDE SEQUENCE</scope>
    <source>
        <strain evidence="2">NBRC 14990</strain>
    </source>
</reference>
<feature type="transmembrane region" description="Helical" evidence="1">
    <location>
        <begin position="73"/>
        <end position="92"/>
    </location>
</feature>
<gene>
    <name evidence="2" type="ORF">Acy02nite_83160</name>
</gene>
<accession>A0A919IYI6</accession>
<keyword evidence="1" id="KW-0472">Membrane</keyword>
<feature type="transmembrane region" description="Helical" evidence="1">
    <location>
        <begin position="203"/>
        <end position="224"/>
    </location>
</feature>